<gene>
    <name evidence="9" type="ORF">Q5Y73_02660</name>
</gene>
<evidence type="ECO:0000259" key="8">
    <source>
        <dbReference type="PROSITE" id="PS50928"/>
    </source>
</evidence>
<feature type="transmembrane region" description="Helical" evidence="7">
    <location>
        <begin position="12"/>
        <end position="37"/>
    </location>
</feature>
<dbReference type="SUPFAM" id="SSF160964">
    <property type="entry name" value="MalF N-terminal region-like"/>
    <property type="match status" value="1"/>
</dbReference>
<evidence type="ECO:0000313" key="9">
    <source>
        <dbReference type="EMBL" id="MDP5272995.1"/>
    </source>
</evidence>
<dbReference type="Gene3D" id="1.10.3720.10">
    <property type="entry name" value="MetI-like"/>
    <property type="match status" value="1"/>
</dbReference>
<reference evidence="9 10" key="1">
    <citation type="submission" date="2023-08" db="EMBL/GenBank/DDBJ databases">
        <authorList>
            <person name="Park J.-S."/>
        </authorList>
    </citation>
    <scope>NUCLEOTIDE SEQUENCE [LARGE SCALE GENOMIC DNA]</scope>
    <source>
        <strain evidence="9 10">2205SS18-9</strain>
    </source>
</reference>
<comment type="subcellular location">
    <subcellularLocation>
        <location evidence="1 7">Cell membrane</location>
        <topology evidence="1 7">Multi-pass membrane protein</topology>
    </subcellularLocation>
</comment>
<proteinExistence type="inferred from homology"/>
<protein>
    <submittedName>
        <fullName evidence="9">Sugar ABC transporter permease</fullName>
    </submittedName>
</protein>
<feature type="domain" description="ABC transmembrane type-1" evidence="8">
    <location>
        <begin position="71"/>
        <end position="284"/>
    </location>
</feature>
<evidence type="ECO:0000256" key="3">
    <source>
        <dbReference type="ARBA" id="ARBA00022475"/>
    </source>
</evidence>
<dbReference type="PANTHER" id="PTHR30193:SF37">
    <property type="entry name" value="INNER MEMBRANE ABC TRANSPORTER PERMEASE PROTEIN YCJO"/>
    <property type="match status" value="1"/>
</dbReference>
<evidence type="ECO:0000256" key="7">
    <source>
        <dbReference type="RuleBase" id="RU363032"/>
    </source>
</evidence>
<feature type="transmembrane region" description="Helical" evidence="7">
    <location>
        <begin position="265"/>
        <end position="287"/>
    </location>
</feature>
<evidence type="ECO:0000256" key="4">
    <source>
        <dbReference type="ARBA" id="ARBA00022692"/>
    </source>
</evidence>
<dbReference type="InterPro" id="IPR051393">
    <property type="entry name" value="ABC_transporter_permease"/>
</dbReference>
<evidence type="ECO:0000256" key="2">
    <source>
        <dbReference type="ARBA" id="ARBA00022448"/>
    </source>
</evidence>
<keyword evidence="4 7" id="KW-0812">Transmembrane</keyword>
<dbReference type="PROSITE" id="PS50928">
    <property type="entry name" value="ABC_TM1"/>
    <property type="match status" value="1"/>
</dbReference>
<organism evidence="9 10">
    <name type="scientific">Chengkuizengella axinellae</name>
    <dbReference type="NCBI Taxonomy" id="3064388"/>
    <lineage>
        <taxon>Bacteria</taxon>
        <taxon>Bacillati</taxon>
        <taxon>Bacillota</taxon>
        <taxon>Bacilli</taxon>
        <taxon>Bacillales</taxon>
        <taxon>Paenibacillaceae</taxon>
        <taxon>Chengkuizengella</taxon>
    </lineage>
</organism>
<evidence type="ECO:0000256" key="1">
    <source>
        <dbReference type="ARBA" id="ARBA00004651"/>
    </source>
</evidence>
<comment type="caution">
    <text evidence="9">The sequence shown here is derived from an EMBL/GenBank/DDBJ whole genome shotgun (WGS) entry which is preliminary data.</text>
</comment>
<feature type="transmembrane region" description="Helical" evidence="7">
    <location>
        <begin position="217"/>
        <end position="237"/>
    </location>
</feature>
<comment type="similarity">
    <text evidence="7">Belongs to the binding-protein-dependent transport system permease family.</text>
</comment>
<dbReference type="Pfam" id="PF00528">
    <property type="entry name" value="BPD_transp_1"/>
    <property type="match status" value="1"/>
</dbReference>
<dbReference type="Proteomes" id="UP001231941">
    <property type="component" value="Unassembled WGS sequence"/>
</dbReference>
<dbReference type="EMBL" id="JAVAMP010000001">
    <property type="protein sequence ID" value="MDP5272995.1"/>
    <property type="molecule type" value="Genomic_DNA"/>
</dbReference>
<dbReference type="InterPro" id="IPR000515">
    <property type="entry name" value="MetI-like"/>
</dbReference>
<keyword evidence="10" id="KW-1185">Reference proteome</keyword>
<dbReference type="PANTHER" id="PTHR30193">
    <property type="entry name" value="ABC TRANSPORTER PERMEASE PROTEIN"/>
    <property type="match status" value="1"/>
</dbReference>
<dbReference type="InterPro" id="IPR035906">
    <property type="entry name" value="MetI-like_sf"/>
</dbReference>
<evidence type="ECO:0000313" key="10">
    <source>
        <dbReference type="Proteomes" id="UP001231941"/>
    </source>
</evidence>
<dbReference type="CDD" id="cd06261">
    <property type="entry name" value="TM_PBP2"/>
    <property type="match status" value="1"/>
</dbReference>
<accession>A0ABT9IUF5</accession>
<keyword evidence="3" id="KW-1003">Cell membrane</keyword>
<feature type="transmembrane region" description="Helical" evidence="7">
    <location>
        <begin position="157"/>
        <end position="177"/>
    </location>
</feature>
<evidence type="ECO:0000256" key="6">
    <source>
        <dbReference type="ARBA" id="ARBA00023136"/>
    </source>
</evidence>
<feature type="transmembrane region" description="Helical" evidence="7">
    <location>
        <begin position="76"/>
        <end position="96"/>
    </location>
</feature>
<feature type="transmembrane region" description="Helical" evidence="7">
    <location>
        <begin position="108"/>
        <end position="129"/>
    </location>
</feature>
<sequence length="294" mass="32765">MSRNSFRETVVGYLFIGPLMIGMILFTLIPIAVSLILSFTDWSLVQGIKDITFVGFKNFTYLFQDPVFIKSVKNNLIFMLVVPITMAISVVLAVLLNSNVYMKGLFKVIFFIPYISSVVAIAMVSQVIFHPSYGPINELLRTFGIENPPLWLADHDYALITLMLITIWMGIGYKLIIYMAGLQNIPQELYEAADIDGASGITKFFKITLPLLSPTSFFLLITGIIASFKVFDIIVVLTEGGPSDSTSVMVFYLYKQAFVNMKTGLASASSIVLVLIVLGITLVQFLAQKKWVNY</sequence>
<dbReference type="RefSeq" id="WP_305990290.1">
    <property type="nucleotide sequence ID" value="NZ_JAVAMP010000001.1"/>
</dbReference>
<name>A0ABT9IUF5_9BACL</name>
<keyword evidence="6 7" id="KW-0472">Membrane</keyword>
<keyword evidence="2 7" id="KW-0813">Transport</keyword>
<dbReference type="SUPFAM" id="SSF161098">
    <property type="entry name" value="MetI-like"/>
    <property type="match status" value="1"/>
</dbReference>
<evidence type="ECO:0000256" key="5">
    <source>
        <dbReference type="ARBA" id="ARBA00022989"/>
    </source>
</evidence>
<keyword evidence="5 7" id="KW-1133">Transmembrane helix</keyword>